<organism evidence="1 2">
    <name type="scientific">Caerostris darwini</name>
    <dbReference type="NCBI Taxonomy" id="1538125"/>
    <lineage>
        <taxon>Eukaryota</taxon>
        <taxon>Metazoa</taxon>
        <taxon>Ecdysozoa</taxon>
        <taxon>Arthropoda</taxon>
        <taxon>Chelicerata</taxon>
        <taxon>Arachnida</taxon>
        <taxon>Araneae</taxon>
        <taxon>Araneomorphae</taxon>
        <taxon>Entelegynae</taxon>
        <taxon>Araneoidea</taxon>
        <taxon>Araneidae</taxon>
        <taxon>Caerostris</taxon>
    </lineage>
</organism>
<accession>A0AAV4XBE3</accession>
<evidence type="ECO:0000313" key="2">
    <source>
        <dbReference type="Proteomes" id="UP001054837"/>
    </source>
</evidence>
<comment type="caution">
    <text evidence="1">The sequence shown here is derived from an EMBL/GenBank/DDBJ whole genome shotgun (WGS) entry which is preliminary data.</text>
</comment>
<reference evidence="1 2" key="1">
    <citation type="submission" date="2021-06" db="EMBL/GenBank/DDBJ databases">
        <title>Caerostris darwini draft genome.</title>
        <authorList>
            <person name="Kono N."/>
            <person name="Arakawa K."/>
        </authorList>
    </citation>
    <scope>NUCLEOTIDE SEQUENCE [LARGE SCALE GENOMIC DNA]</scope>
</reference>
<evidence type="ECO:0000313" key="1">
    <source>
        <dbReference type="EMBL" id="GIY91143.1"/>
    </source>
</evidence>
<sequence>MSVCSGEFQTKTAIGNSTSTAMSIWLNSTALTLQLRRKDRTKRTAWSSTTIMRVHKLSVVLSNATPIRAGNCFHIRHFLSQKRLPRQSVAKNHGR</sequence>
<dbReference type="Proteomes" id="UP001054837">
    <property type="component" value="Unassembled WGS sequence"/>
</dbReference>
<name>A0AAV4XBE3_9ARAC</name>
<keyword evidence="2" id="KW-1185">Reference proteome</keyword>
<dbReference type="AlphaFoldDB" id="A0AAV4XBE3"/>
<dbReference type="EMBL" id="BPLQ01015729">
    <property type="protein sequence ID" value="GIY91143.1"/>
    <property type="molecule type" value="Genomic_DNA"/>
</dbReference>
<protein>
    <submittedName>
        <fullName evidence="1">Uncharacterized protein</fullName>
    </submittedName>
</protein>
<gene>
    <name evidence="1" type="ORF">CDAR_444041</name>
</gene>
<proteinExistence type="predicted"/>